<dbReference type="PANTHER" id="PTHR23419:SF8">
    <property type="entry name" value="FI09726P"/>
    <property type="match status" value="1"/>
</dbReference>
<dbReference type="GO" id="GO:0005507">
    <property type="term" value="F:copper ion binding"/>
    <property type="evidence" value="ECO:0007669"/>
    <property type="project" value="TreeGrafter"/>
</dbReference>
<name>A0A4W5LGS8_9TELE</name>
<evidence type="ECO:0000256" key="1">
    <source>
        <dbReference type="ARBA" id="ARBA00010169"/>
    </source>
</evidence>
<dbReference type="STRING" id="62062.ENSHHUP00000024695"/>
<sequence>PDECPLAACVNILAPCRSVYRWQGKVENTTEIPLLIKTTRACYAALAARLLQLHPYEVPEIIAVPLVAGLPAYLTWVATEVLSSP</sequence>
<proteinExistence type="inferred from homology"/>
<dbReference type="Pfam" id="PF03091">
    <property type="entry name" value="CutA1"/>
    <property type="match status" value="1"/>
</dbReference>
<comment type="subunit">
    <text evidence="2">Homotrimer.</text>
</comment>
<comment type="similarity">
    <text evidence="1">Belongs to the CutA family.</text>
</comment>
<dbReference type="InterPro" id="IPR004323">
    <property type="entry name" value="Ion_tolerance_CutA"/>
</dbReference>
<reference evidence="3" key="3">
    <citation type="submission" date="2025-09" db="UniProtKB">
        <authorList>
            <consortium name="Ensembl"/>
        </authorList>
    </citation>
    <scope>IDENTIFICATION</scope>
</reference>
<reference evidence="3" key="2">
    <citation type="submission" date="2025-08" db="UniProtKB">
        <authorList>
            <consortium name="Ensembl"/>
        </authorList>
    </citation>
    <scope>IDENTIFICATION</scope>
</reference>
<protein>
    <recommendedName>
        <fullName evidence="5">CutA divalent cation tolerance homolog</fullName>
    </recommendedName>
</protein>
<evidence type="ECO:0000313" key="4">
    <source>
        <dbReference type="Proteomes" id="UP000314982"/>
    </source>
</evidence>
<reference evidence="4" key="1">
    <citation type="submission" date="2018-06" db="EMBL/GenBank/DDBJ databases">
        <title>Genome assembly of Danube salmon.</title>
        <authorList>
            <person name="Macqueen D.J."/>
            <person name="Gundappa M.K."/>
        </authorList>
    </citation>
    <scope>NUCLEOTIDE SEQUENCE [LARGE SCALE GENOMIC DNA]</scope>
</reference>
<evidence type="ECO:0000313" key="3">
    <source>
        <dbReference type="Ensembl" id="ENSHHUP00000024695.1"/>
    </source>
</evidence>
<dbReference type="AlphaFoldDB" id="A0A4W5LGS8"/>
<dbReference type="InterPro" id="IPR011322">
    <property type="entry name" value="N-reg_PII-like_a/b"/>
</dbReference>
<organism evidence="3 4">
    <name type="scientific">Hucho hucho</name>
    <name type="common">huchen</name>
    <dbReference type="NCBI Taxonomy" id="62062"/>
    <lineage>
        <taxon>Eukaryota</taxon>
        <taxon>Metazoa</taxon>
        <taxon>Chordata</taxon>
        <taxon>Craniata</taxon>
        <taxon>Vertebrata</taxon>
        <taxon>Euteleostomi</taxon>
        <taxon>Actinopterygii</taxon>
        <taxon>Neopterygii</taxon>
        <taxon>Teleostei</taxon>
        <taxon>Protacanthopterygii</taxon>
        <taxon>Salmoniformes</taxon>
        <taxon>Salmonidae</taxon>
        <taxon>Salmoninae</taxon>
        <taxon>Hucho</taxon>
    </lineage>
</organism>
<dbReference type="GeneTree" id="ENSGT00390000017030"/>
<dbReference type="InterPro" id="IPR015867">
    <property type="entry name" value="N-reg_PII/ATP_PRibTrfase_C"/>
</dbReference>
<keyword evidence="4" id="KW-1185">Reference proteome</keyword>
<dbReference type="PANTHER" id="PTHR23419">
    <property type="entry name" value="DIVALENT CATION TOLERANCE CUTA-RELATED"/>
    <property type="match status" value="1"/>
</dbReference>
<dbReference type="Ensembl" id="ENSHHUT00000025630.1">
    <property type="protein sequence ID" value="ENSHHUP00000024695.1"/>
    <property type="gene ID" value="ENSHHUG00000015517.1"/>
</dbReference>
<accession>A0A4W5LGS8</accession>
<evidence type="ECO:0008006" key="5">
    <source>
        <dbReference type="Google" id="ProtNLM"/>
    </source>
</evidence>
<dbReference type="Proteomes" id="UP000314982">
    <property type="component" value="Unassembled WGS sequence"/>
</dbReference>
<dbReference type="SUPFAM" id="SSF54913">
    <property type="entry name" value="GlnB-like"/>
    <property type="match status" value="1"/>
</dbReference>
<dbReference type="Gene3D" id="3.30.70.120">
    <property type="match status" value="1"/>
</dbReference>
<evidence type="ECO:0000256" key="2">
    <source>
        <dbReference type="ARBA" id="ARBA00011233"/>
    </source>
</evidence>
<dbReference type="GO" id="GO:0010038">
    <property type="term" value="P:response to metal ion"/>
    <property type="evidence" value="ECO:0007669"/>
    <property type="project" value="InterPro"/>
</dbReference>